<sequence>VVDEAGNKIGLSKSLLRNLLRLVDGLPALNILGIVLIACSAEGQRFGDRVATTYVVRSDRIGGQNM</sequence>
<evidence type="ECO:0008006" key="2">
    <source>
        <dbReference type="Google" id="ProtNLM"/>
    </source>
</evidence>
<accession>X1HS07</accession>
<dbReference type="AlphaFoldDB" id="X1HS07"/>
<proteinExistence type="predicted"/>
<comment type="caution">
    <text evidence="1">The sequence shown here is derived from an EMBL/GenBank/DDBJ whole genome shotgun (WGS) entry which is preliminary data.</text>
</comment>
<reference evidence="1" key="1">
    <citation type="journal article" date="2014" name="Front. Microbiol.">
        <title>High frequency of phylogenetically diverse reductive dehalogenase-homologous genes in deep subseafloor sedimentary metagenomes.</title>
        <authorList>
            <person name="Kawai M."/>
            <person name="Futagami T."/>
            <person name="Toyoda A."/>
            <person name="Takaki Y."/>
            <person name="Nishi S."/>
            <person name="Hori S."/>
            <person name="Arai W."/>
            <person name="Tsubouchi T."/>
            <person name="Morono Y."/>
            <person name="Uchiyama I."/>
            <person name="Ito T."/>
            <person name="Fujiyama A."/>
            <person name="Inagaki F."/>
            <person name="Takami H."/>
        </authorList>
    </citation>
    <scope>NUCLEOTIDE SEQUENCE</scope>
    <source>
        <strain evidence="1">Expedition CK06-06</strain>
    </source>
</reference>
<feature type="non-terminal residue" evidence="1">
    <location>
        <position position="1"/>
    </location>
</feature>
<protein>
    <recommendedName>
        <fullName evidence="2">RDD domain-containing protein</fullName>
    </recommendedName>
</protein>
<evidence type="ECO:0000313" key="1">
    <source>
        <dbReference type="EMBL" id="GAH48048.1"/>
    </source>
</evidence>
<gene>
    <name evidence="1" type="ORF">S03H2_37261</name>
</gene>
<dbReference type="EMBL" id="BARU01022917">
    <property type="protein sequence ID" value="GAH48048.1"/>
    <property type="molecule type" value="Genomic_DNA"/>
</dbReference>
<name>X1HS07_9ZZZZ</name>
<organism evidence="1">
    <name type="scientific">marine sediment metagenome</name>
    <dbReference type="NCBI Taxonomy" id="412755"/>
    <lineage>
        <taxon>unclassified sequences</taxon>
        <taxon>metagenomes</taxon>
        <taxon>ecological metagenomes</taxon>
    </lineage>
</organism>